<evidence type="ECO:0000256" key="1">
    <source>
        <dbReference type="ARBA" id="ARBA00001974"/>
    </source>
</evidence>
<dbReference type="PROSITE" id="PS00198">
    <property type="entry name" value="4FE4S_FER_1"/>
    <property type="match status" value="1"/>
</dbReference>
<feature type="domain" description="Glucose-methanol-choline oxidoreductase N-terminal" evidence="19">
    <location>
        <begin position="193"/>
        <end position="281"/>
    </location>
</feature>
<keyword evidence="12" id="KW-0753">Steroid metabolism</keyword>
<evidence type="ECO:0000259" key="19">
    <source>
        <dbReference type="Pfam" id="PF00732"/>
    </source>
</evidence>
<evidence type="ECO:0000256" key="5">
    <source>
        <dbReference type="ARBA" id="ARBA00022723"/>
    </source>
</evidence>
<keyword evidence="6" id="KW-0274">FAD</keyword>
<dbReference type="RefSeq" id="WP_195004537.1">
    <property type="nucleotide sequence ID" value="NZ_JADLQN010000006.1"/>
</dbReference>
<keyword evidence="8" id="KW-0408">Iron</keyword>
<keyword evidence="13" id="KW-0413">Isomerase</keyword>
<evidence type="ECO:0000256" key="3">
    <source>
        <dbReference type="ARBA" id="ARBA00022548"/>
    </source>
</evidence>
<evidence type="ECO:0000256" key="16">
    <source>
        <dbReference type="ARBA" id="ARBA00049723"/>
    </source>
</evidence>
<dbReference type="EC" id="1.1.3.6" evidence="16"/>
<sequence length="492" mass="52511">MYDIVVVGSGFGGAIVAARLAQAGARVLVIERGPWWGSGDDEERLPFPRGRTSHRFLRNLRLSGRSRTVDVRVDRRGLFEVHRFDHLWTVGASGVGGGSLVYGDCQASPPPSYWDAFPPEITAAEMAEYIALSASVMRPAELPDWQRRGSDLGAAIGPLGGWKTEPVELAISFGADPDVPASFINSAGAPQTTCRLCNQCVAGCPHRAKNSLDLTYLQSAKRSGAVIEDLSDVSHVGAVTGGYRVRWLDHRTRRTRTADARRLVLAAGALNTTRLLFRSRAAGLLTALPPALGNNFNTNGDQATLLWRVASGPVTRGAIFNALAQGESDGDTSLFVGEASAPTSGRGRLGRELARSRFLFAMGASSLDGTLTFDGRGLGCTISRTADRQFYDHVDDVSSRLAKSYRPRRAMANFPFGSRAAGLWTVHMLGGAPMARRAEDAVVDHSGQVLGHPGLYIADGSVLPAAPGVPPSRTISALAERIAALAVEEQNR</sequence>
<dbReference type="Pfam" id="PF13450">
    <property type="entry name" value="NAD_binding_8"/>
    <property type="match status" value="1"/>
</dbReference>
<dbReference type="PANTHER" id="PTHR47470:SF1">
    <property type="entry name" value="FAD-DEPENDENT OXIDOREDUCTASE 2 FAD BINDING DOMAIN-CONTAINING PROTEIN"/>
    <property type="match status" value="1"/>
</dbReference>
<dbReference type="InterPro" id="IPR017900">
    <property type="entry name" value="4Fe4S_Fe_S_CS"/>
</dbReference>
<organism evidence="21 22">
    <name type="scientific">Nocardia higoensis</name>
    <dbReference type="NCBI Taxonomy" id="228599"/>
    <lineage>
        <taxon>Bacteria</taxon>
        <taxon>Bacillati</taxon>
        <taxon>Actinomycetota</taxon>
        <taxon>Actinomycetes</taxon>
        <taxon>Mycobacteriales</taxon>
        <taxon>Nocardiaceae</taxon>
        <taxon>Nocardia</taxon>
    </lineage>
</organism>
<evidence type="ECO:0000256" key="14">
    <source>
        <dbReference type="ARBA" id="ARBA00038856"/>
    </source>
</evidence>
<evidence type="ECO:0000256" key="13">
    <source>
        <dbReference type="ARBA" id="ARBA00023235"/>
    </source>
</evidence>
<evidence type="ECO:0000256" key="11">
    <source>
        <dbReference type="ARBA" id="ARBA00023166"/>
    </source>
</evidence>
<evidence type="ECO:0000256" key="2">
    <source>
        <dbReference type="ARBA" id="ARBA00010790"/>
    </source>
</evidence>
<dbReference type="Gene3D" id="3.50.50.60">
    <property type="entry name" value="FAD/NAD(P)-binding domain"/>
    <property type="match status" value="1"/>
</dbReference>
<reference evidence="21 22" key="1">
    <citation type="submission" date="2020-10" db="EMBL/GenBank/DDBJ databases">
        <title>Identification of Nocardia species via Next-generation sequencing and recognition of intraspecies genetic diversity.</title>
        <authorList>
            <person name="Li P."/>
            <person name="Li P."/>
            <person name="Lu B."/>
        </authorList>
    </citation>
    <scope>NUCLEOTIDE SEQUENCE [LARGE SCALE GENOMIC DNA]</scope>
    <source>
        <strain evidence="21 22">BJ06-0143</strain>
    </source>
</reference>
<keyword evidence="4" id="KW-0285">Flavoprotein</keyword>
<keyword evidence="7" id="KW-0560">Oxidoreductase</keyword>
<name>A0ABS0DGV3_9NOCA</name>
<keyword evidence="9" id="KW-0411">Iron-sulfur</keyword>
<comment type="similarity">
    <text evidence="2">Belongs to the GMC oxidoreductase family.</text>
</comment>
<comment type="caution">
    <text evidence="21">The sequence shown here is derived from an EMBL/GenBank/DDBJ whole genome shotgun (WGS) entry which is preliminary data.</text>
</comment>
<accession>A0ABS0DGV3</accession>
<dbReference type="EC" id="5.3.3.1" evidence="14"/>
<comment type="pathway">
    <text evidence="15">Steroid metabolism; cholesterol degradation.</text>
</comment>
<dbReference type="Pfam" id="PF05199">
    <property type="entry name" value="GMC_oxred_C"/>
    <property type="match status" value="1"/>
</dbReference>
<dbReference type="Gene3D" id="3.30.410.10">
    <property type="entry name" value="Cholesterol Oxidase, domain 2"/>
    <property type="match status" value="1"/>
</dbReference>
<keyword evidence="22" id="KW-1185">Reference proteome</keyword>
<evidence type="ECO:0000313" key="21">
    <source>
        <dbReference type="EMBL" id="MBF6357702.1"/>
    </source>
</evidence>
<dbReference type="Proteomes" id="UP000707731">
    <property type="component" value="Unassembled WGS sequence"/>
</dbReference>
<evidence type="ECO:0000256" key="15">
    <source>
        <dbReference type="ARBA" id="ARBA00049645"/>
    </source>
</evidence>
<evidence type="ECO:0000256" key="18">
    <source>
        <dbReference type="ARBA" id="ARBA00049778"/>
    </source>
</evidence>
<keyword evidence="11" id="KW-1207">Sterol metabolism</keyword>
<evidence type="ECO:0000256" key="7">
    <source>
        <dbReference type="ARBA" id="ARBA00023002"/>
    </source>
</evidence>
<evidence type="ECO:0000256" key="6">
    <source>
        <dbReference type="ARBA" id="ARBA00022827"/>
    </source>
</evidence>
<evidence type="ECO:0000259" key="20">
    <source>
        <dbReference type="Pfam" id="PF05199"/>
    </source>
</evidence>
<dbReference type="PANTHER" id="PTHR47470">
    <property type="entry name" value="CHOLESTEROL OXIDASE"/>
    <property type="match status" value="1"/>
</dbReference>
<feature type="domain" description="Glucose-methanol-choline oxidoreductase C-terminal" evidence="20">
    <location>
        <begin position="424"/>
        <end position="479"/>
    </location>
</feature>
<proteinExistence type="inferred from homology"/>
<keyword evidence="10" id="KW-0443">Lipid metabolism</keyword>
<keyword evidence="5" id="KW-0479">Metal-binding</keyword>
<dbReference type="Pfam" id="PF00732">
    <property type="entry name" value="GMC_oxred_N"/>
    <property type="match status" value="1"/>
</dbReference>
<evidence type="ECO:0000256" key="12">
    <source>
        <dbReference type="ARBA" id="ARBA00023221"/>
    </source>
</evidence>
<evidence type="ECO:0000313" key="22">
    <source>
        <dbReference type="Proteomes" id="UP000707731"/>
    </source>
</evidence>
<keyword evidence="3" id="KW-0153">Cholesterol metabolism</keyword>
<gene>
    <name evidence="21" type="ORF">IU449_24675</name>
</gene>
<dbReference type="InterPro" id="IPR000172">
    <property type="entry name" value="GMC_OxRdtase_N"/>
</dbReference>
<dbReference type="InterPro" id="IPR036188">
    <property type="entry name" value="FAD/NAD-bd_sf"/>
</dbReference>
<dbReference type="SUPFAM" id="SSF51905">
    <property type="entry name" value="FAD/NAD(P)-binding domain"/>
    <property type="match status" value="1"/>
</dbReference>
<evidence type="ECO:0000256" key="8">
    <source>
        <dbReference type="ARBA" id="ARBA00023004"/>
    </source>
</evidence>
<protein>
    <recommendedName>
        <fullName evidence="17">Cholesterol oxidase</fullName>
        <ecNumber evidence="16">1.1.3.6</ecNumber>
        <ecNumber evidence="14">5.3.3.1</ecNumber>
    </recommendedName>
    <alternativeName>
        <fullName evidence="18">Cholesterol isomerase</fullName>
    </alternativeName>
</protein>
<evidence type="ECO:0000256" key="9">
    <source>
        <dbReference type="ARBA" id="ARBA00023014"/>
    </source>
</evidence>
<dbReference type="InterPro" id="IPR052542">
    <property type="entry name" value="Cholesterol_Oxidase"/>
</dbReference>
<evidence type="ECO:0000256" key="4">
    <source>
        <dbReference type="ARBA" id="ARBA00022630"/>
    </source>
</evidence>
<comment type="cofactor">
    <cofactor evidence="1">
        <name>FAD</name>
        <dbReference type="ChEBI" id="CHEBI:57692"/>
    </cofactor>
</comment>
<dbReference type="EMBL" id="JADLQN010000006">
    <property type="protein sequence ID" value="MBF6357702.1"/>
    <property type="molecule type" value="Genomic_DNA"/>
</dbReference>
<evidence type="ECO:0000256" key="17">
    <source>
        <dbReference type="ARBA" id="ARBA00049744"/>
    </source>
</evidence>
<dbReference type="InterPro" id="IPR007867">
    <property type="entry name" value="GMC_OxRtase_C"/>
</dbReference>
<evidence type="ECO:0000256" key="10">
    <source>
        <dbReference type="ARBA" id="ARBA00023098"/>
    </source>
</evidence>